<feature type="region of interest" description="Disordered" evidence="1">
    <location>
        <begin position="1"/>
        <end position="28"/>
    </location>
</feature>
<dbReference type="Proteomes" id="UP000512222">
    <property type="component" value="Plasmid pRHBSTW-00370_3"/>
</dbReference>
<dbReference type="EMBL" id="DACSXJ010000069">
    <property type="protein sequence ID" value="HAT3900701.1"/>
    <property type="molecule type" value="Genomic_DNA"/>
</dbReference>
<reference evidence="2" key="3">
    <citation type="submission" date="2020-09" db="EMBL/GenBank/DDBJ databases">
        <authorList>
            <consortium name="NCBI Pathogen Detection Project"/>
        </authorList>
    </citation>
    <scope>NUCLEOTIDE SEQUENCE</scope>
    <source>
        <strain evidence="2">O50</strain>
    </source>
</reference>
<evidence type="ECO:0000313" key="4">
    <source>
        <dbReference type="Proteomes" id="UP000512222"/>
    </source>
</evidence>
<accession>A0A0D7L1U7</accession>
<geneLocation type="plasmid" evidence="3">
    <name>pRHBSTW-00370_3</name>
</geneLocation>
<keyword evidence="3" id="KW-0614">Plasmid</keyword>
<organism evidence="2">
    <name type="scientific">Citrobacter freundii</name>
    <dbReference type="NCBI Taxonomy" id="546"/>
    <lineage>
        <taxon>Bacteria</taxon>
        <taxon>Pseudomonadati</taxon>
        <taxon>Pseudomonadota</taxon>
        <taxon>Gammaproteobacteria</taxon>
        <taxon>Enterobacterales</taxon>
        <taxon>Enterobacteriaceae</taxon>
        <taxon>Citrobacter</taxon>
        <taxon>Citrobacter freundii complex</taxon>
    </lineage>
</organism>
<proteinExistence type="predicted"/>
<dbReference type="AlphaFoldDB" id="A0A0D7L1U7"/>
<protein>
    <submittedName>
        <fullName evidence="2">Uncharacterized protein</fullName>
    </submittedName>
</protein>
<evidence type="ECO:0000313" key="2">
    <source>
        <dbReference type="EMBL" id="HAT3900701.1"/>
    </source>
</evidence>
<reference evidence="2" key="1">
    <citation type="journal article" date="2018" name="Genome Biol.">
        <title>SKESA: strategic k-mer extension for scrupulous assemblies.</title>
        <authorList>
            <person name="Souvorov A."/>
            <person name="Agarwala R."/>
            <person name="Lipman D.J."/>
        </authorList>
    </citation>
    <scope>NUCLEOTIDE SEQUENCE</scope>
    <source>
        <strain evidence="2">O50</strain>
    </source>
</reference>
<evidence type="ECO:0000313" key="3">
    <source>
        <dbReference type="EMBL" id="QLV33538.1"/>
    </source>
</evidence>
<geneLocation type="plasmid" evidence="4">
    <name>prhbstw-00370_3</name>
</geneLocation>
<evidence type="ECO:0000256" key="1">
    <source>
        <dbReference type="SAM" id="MobiDB-lite"/>
    </source>
</evidence>
<gene>
    <name evidence="3" type="ORF">HV178_26615</name>
    <name evidence="2" type="ORF">I9Y29_005204</name>
</gene>
<dbReference type="EMBL" id="CP056575">
    <property type="protein sequence ID" value="QLV33538.1"/>
    <property type="molecule type" value="Genomic_DNA"/>
</dbReference>
<dbReference type="OrthoDB" id="7582082at2"/>
<dbReference type="RefSeq" id="WP_017901448.1">
    <property type="nucleotide sequence ID" value="NZ_CP056575.1"/>
</dbReference>
<name>A0A0D7L1U7_CITFR</name>
<dbReference type="Proteomes" id="UP000855471">
    <property type="component" value="Unassembled WGS sequence"/>
</dbReference>
<reference evidence="3" key="4">
    <citation type="journal article" date="2021" name="Microb. Genom.">
        <title>A genomic epidemiological study shows that prevalence of antimicrobial resistance in Enterobacterales is associated with the livestock host, as well as antimicrobial usage.</title>
        <authorList>
            <person name="AbuOun M."/>
            <person name="Jones H."/>
            <person name="Stubberfield E."/>
            <person name="Gilson D."/>
            <person name="Shaw L.P."/>
            <person name="Hubbard A.T.M."/>
            <person name="Chau K.K."/>
            <person name="Sebra R."/>
            <person name="Peto T.E.A."/>
            <person name="Crook D.W."/>
            <person name="Read D.S."/>
            <person name="Gweon H.S."/>
            <person name="Walker A.S."/>
            <person name="Stoesser N."/>
            <person name="Smith R.P."/>
            <person name="Anjum M.F."/>
            <person name="On Behalf Of The Rehab Consortium."/>
        </authorList>
    </citation>
    <scope>NUCLEOTIDE SEQUENCE</scope>
    <source>
        <strain evidence="3">RHBSTW-00370</strain>
    </source>
</reference>
<sequence length="124" mass="13425">MADASKLKTKRARGGLGVPPGPDEVATSLNAPEIAPAVAATDVQIQQADLSPVHHDPVGTQTVTEAYTRRDGRSARKTNRTLAFATRVTPAFDQEIRDIAEREGLKLVEVLEKAVEAYKEKQGY</sequence>
<reference evidence="4" key="2">
    <citation type="submission" date="2020-06" db="EMBL/GenBank/DDBJ databases">
        <title>REHAB project genomes.</title>
        <authorList>
            <person name="Shaw L.P."/>
        </authorList>
    </citation>
    <scope>NUCLEOTIDE SEQUENCE [LARGE SCALE GENOMIC DNA]</scope>
    <source>
        <strain evidence="4">RHBSTW-00370</strain>
        <plasmid evidence="4">prhbstw-00370_3</plasmid>
    </source>
</reference>